<comment type="caution">
    <text evidence="2">The sequence shown here is derived from an EMBL/GenBank/DDBJ whole genome shotgun (WGS) entry which is preliminary data.</text>
</comment>
<dbReference type="Proteomes" id="UP000439903">
    <property type="component" value="Unassembled WGS sequence"/>
</dbReference>
<dbReference type="OrthoDB" id="2407207at2759"/>
<feature type="region of interest" description="Disordered" evidence="1">
    <location>
        <begin position="697"/>
        <end position="742"/>
    </location>
</feature>
<feature type="compositionally biased region" description="Low complexity" evidence="1">
    <location>
        <begin position="286"/>
        <end position="297"/>
    </location>
</feature>
<feature type="compositionally biased region" description="Polar residues" evidence="1">
    <location>
        <begin position="697"/>
        <end position="714"/>
    </location>
</feature>
<dbReference type="EMBL" id="WTPW01002714">
    <property type="protein sequence ID" value="KAF0369754.1"/>
    <property type="molecule type" value="Genomic_DNA"/>
</dbReference>
<feature type="region of interest" description="Disordered" evidence="1">
    <location>
        <begin position="1"/>
        <end position="66"/>
    </location>
</feature>
<feature type="compositionally biased region" description="Basic and acidic residues" evidence="1">
    <location>
        <begin position="509"/>
        <end position="582"/>
    </location>
</feature>
<feature type="compositionally biased region" description="Polar residues" evidence="1">
    <location>
        <begin position="588"/>
        <end position="630"/>
    </location>
</feature>
<feature type="compositionally biased region" description="Basic and acidic residues" evidence="1">
    <location>
        <begin position="448"/>
        <end position="467"/>
    </location>
</feature>
<feature type="compositionally biased region" description="Low complexity" evidence="1">
    <location>
        <begin position="232"/>
        <end position="243"/>
    </location>
</feature>
<protein>
    <submittedName>
        <fullName evidence="2">Uncharacterized protein</fullName>
    </submittedName>
</protein>
<feature type="compositionally biased region" description="Polar residues" evidence="1">
    <location>
        <begin position="51"/>
        <end position="66"/>
    </location>
</feature>
<accession>A0A8H3WXT0</accession>
<evidence type="ECO:0000256" key="1">
    <source>
        <dbReference type="SAM" id="MobiDB-lite"/>
    </source>
</evidence>
<feature type="compositionally biased region" description="Polar residues" evidence="1">
    <location>
        <begin position="724"/>
        <end position="742"/>
    </location>
</feature>
<proteinExistence type="predicted"/>
<feature type="region of interest" description="Disordered" evidence="1">
    <location>
        <begin position="487"/>
        <end position="647"/>
    </location>
</feature>
<organism evidence="2 3">
    <name type="scientific">Gigaspora margarita</name>
    <dbReference type="NCBI Taxonomy" id="4874"/>
    <lineage>
        <taxon>Eukaryota</taxon>
        <taxon>Fungi</taxon>
        <taxon>Fungi incertae sedis</taxon>
        <taxon>Mucoromycota</taxon>
        <taxon>Glomeromycotina</taxon>
        <taxon>Glomeromycetes</taxon>
        <taxon>Diversisporales</taxon>
        <taxon>Gigasporaceae</taxon>
        <taxon>Gigaspora</taxon>
    </lineage>
</organism>
<reference evidence="2 3" key="1">
    <citation type="journal article" date="2019" name="Environ. Microbiol.">
        <title>At the nexus of three kingdoms: the genome of the mycorrhizal fungus Gigaspora margarita provides insights into plant, endobacterial and fungal interactions.</title>
        <authorList>
            <person name="Venice F."/>
            <person name="Ghignone S."/>
            <person name="Salvioli di Fossalunga A."/>
            <person name="Amselem J."/>
            <person name="Novero M."/>
            <person name="Xianan X."/>
            <person name="Sedzielewska Toro K."/>
            <person name="Morin E."/>
            <person name="Lipzen A."/>
            <person name="Grigoriev I.V."/>
            <person name="Henrissat B."/>
            <person name="Martin F.M."/>
            <person name="Bonfante P."/>
        </authorList>
    </citation>
    <scope>NUCLEOTIDE SEQUENCE [LARGE SCALE GENOMIC DNA]</scope>
    <source>
        <strain evidence="2 3">BEG34</strain>
    </source>
</reference>
<feature type="region of interest" description="Disordered" evidence="1">
    <location>
        <begin position="428"/>
        <end position="475"/>
    </location>
</feature>
<evidence type="ECO:0000313" key="3">
    <source>
        <dbReference type="Proteomes" id="UP000439903"/>
    </source>
</evidence>
<name>A0A8H3WXT0_GIGMA</name>
<feature type="region of interest" description="Disordered" evidence="1">
    <location>
        <begin position="280"/>
        <end position="301"/>
    </location>
</feature>
<evidence type="ECO:0000313" key="2">
    <source>
        <dbReference type="EMBL" id="KAF0369754.1"/>
    </source>
</evidence>
<dbReference type="AlphaFoldDB" id="A0A8H3WXT0"/>
<sequence length="882" mass="97802">MADPGNASTLRRGEPYSFPFPTPNITAFEESSEPASFAGGPIRHRKKRNHTNTPYTRVASSPNPNPQETHWLLNIVKKYIPQWLRDILWRTAVPTIPNTEDTAMEMTSPENETIAENIVQSSIEELNNAMVKREEQHQPSQLDTITKMNLKNKYNRSSSKIAARFGRRMYSNPLHRRGNIIPRKRGNYVSAREEDLLYPDEINESLSDKEQLPEIPSDWYKPFKNLAVNDSFSTSSSGTSTPSQEPDINKKSLSQGPPLKKFKSDLVPDINWFNYHPSEKKATIPSSSTSKNQNISSGDNLLKVPTVNSMVPASKSDVSETNNDVEEFSTTPLTQPRFIQIIDQMKNEQYYSETKKKIDFSASISTNTVFTSTPPISKGTLSVSTPTQTNSNLTINTSVKSVTGFGSKTPDLFSLPPKPLTSVFSAPVISKDQQEQPSKALVADSTDVEERGSVDQNVDKPEEKQEETSNATELTVVNIEIEKAEIEKTELIEVQPEPEPEPYTIISVEESKDEKNNKEEKESKEEKENKDENKENKDEKDQKIVEIQRENENNDENKKIQGIEEKKESEEVKDEQVNDKNKVFGGFYSSTSQAPTLASSPPTSQAPTLASSPSTSQAPTLASSPSTSQAPILASSPPSGSPMDIEIEMGNSNLNHQTSGVPIPNFHTPMQSMTFDPRTFELGKLGNAFFPVDNSSTEVTSSNMPKYTKSSSFRGKNRRPGYKTGSNNLLPKTGSFDGSDTSRMMIPAESTFDFKMEKDTSIIPSIQPISTSSPFKFNQESTPAEPMFTTNGTTSSTFNFSSSFSSQPLPTPVTFGNGFGLNLNLPETPTTTFSTINNSPNNFMSINGDTQIFQNGTGVQKNLQSTNIGDRVIKKTRKPRVK</sequence>
<gene>
    <name evidence="2" type="ORF">F8M41_013402</name>
</gene>
<keyword evidence="3" id="KW-1185">Reference proteome</keyword>
<feature type="region of interest" description="Disordered" evidence="1">
    <location>
        <begin position="232"/>
        <end position="261"/>
    </location>
</feature>